<name>A0A179B3X1_9ACTO</name>
<dbReference type="AlphaFoldDB" id="A0A179B3X1"/>
<proteinExistence type="predicted"/>
<dbReference type="Gene3D" id="3.40.50.300">
    <property type="entry name" value="P-loop containing nucleotide triphosphate hydrolases"/>
    <property type="match status" value="1"/>
</dbReference>
<dbReference type="InterPro" id="IPR027417">
    <property type="entry name" value="P-loop_NTPase"/>
</dbReference>
<dbReference type="SUPFAM" id="SSF52540">
    <property type="entry name" value="P-loop containing nucleoside triphosphate hydrolases"/>
    <property type="match status" value="1"/>
</dbReference>
<dbReference type="Proteomes" id="UP000078368">
    <property type="component" value="Unassembled WGS sequence"/>
</dbReference>
<evidence type="ECO:0008006" key="3">
    <source>
        <dbReference type="Google" id="ProtNLM"/>
    </source>
</evidence>
<dbReference type="STRING" id="1823756.A4H34_04370"/>
<sequence>MVLSGLPGVGKTTLARRVVPPLSCVYLRVDEVEAPLIRSNVDVGGLGYEAVAGLARSNLELGRNVAVDLVNPLPLTRAMWRDAAAQTGAKLIAVECVLADREEHRRRVVSRSADLEGIVPPTWAEVEAREYIPWDESRDGERLRLDMADLDAAAASLIEAALVKTARAR</sequence>
<reference evidence="1 2" key="1">
    <citation type="submission" date="2016-04" db="EMBL/GenBank/DDBJ databases">
        <title>Peptidophaga gingivicola gen. nov., sp. nov., isolated from human subgingival plaque.</title>
        <authorList>
            <person name="Beall C.J."/>
            <person name="Mokrzan E.M."/>
            <person name="Griffen A.L."/>
            <person name="Leys E.J."/>
        </authorList>
    </citation>
    <scope>NUCLEOTIDE SEQUENCE [LARGE SCALE GENOMIC DNA]</scope>
    <source>
        <strain evidence="1 2">BA112</strain>
    </source>
</reference>
<comment type="caution">
    <text evidence="1">The sequence shown here is derived from an EMBL/GenBank/DDBJ whole genome shotgun (WGS) entry which is preliminary data.</text>
</comment>
<evidence type="ECO:0000313" key="2">
    <source>
        <dbReference type="Proteomes" id="UP000078368"/>
    </source>
</evidence>
<accession>A0A179B3X1</accession>
<gene>
    <name evidence="1" type="ORF">A4H34_04370</name>
</gene>
<dbReference type="EMBL" id="LVZK01000001">
    <property type="protein sequence ID" value="OAP86388.1"/>
    <property type="molecule type" value="Genomic_DNA"/>
</dbReference>
<keyword evidence="2" id="KW-1185">Reference proteome</keyword>
<dbReference type="PANTHER" id="PTHR37807">
    <property type="entry name" value="OS07G0160300 PROTEIN"/>
    <property type="match status" value="1"/>
</dbReference>
<evidence type="ECO:0000313" key="1">
    <source>
        <dbReference type="EMBL" id="OAP86388.1"/>
    </source>
</evidence>
<organism evidence="1 2">
    <name type="scientific">Peptidiphaga gingivicola</name>
    <dbReference type="NCBI Taxonomy" id="2741497"/>
    <lineage>
        <taxon>Bacteria</taxon>
        <taxon>Bacillati</taxon>
        <taxon>Actinomycetota</taxon>
        <taxon>Actinomycetes</taxon>
        <taxon>Actinomycetales</taxon>
        <taxon>Actinomycetaceae</taxon>
        <taxon>Peptidiphaga</taxon>
    </lineage>
</organism>
<protein>
    <recommendedName>
        <fullName evidence="3">Kinase</fullName>
    </recommendedName>
</protein>
<dbReference type="Pfam" id="PF13671">
    <property type="entry name" value="AAA_33"/>
    <property type="match status" value="1"/>
</dbReference>
<dbReference type="PANTHER" id="PTHR37807:SF3">
    <property type="entry name" value="OS07G0160300 PROTEIN"/>
    <property type="match status" value="1"/>
</dbReference>